<dbReference type="Proteomes" id="UP000650081">
    <property type="component" value="Unassembled WGS sequence"/>
</dbReference>
<dbReference type="AlphaFoldDB" id="A0A923T9J8"/>
<dbReference type="SUPFAM" id="SSF140931">
    <property type="entry name" value="Fic-like"/>
    <property type="match status" value="1"/>
</dbReference>
<sequence>MDPFKPSLLPLRTLDLNDYKDLVGPANRAVARYDGLLHAMINPELLLSPLRTQEAVLSSRIEGTVATYQDVASYDAKMKIPDGQAADLEEVINYRSALGQAREDMLKLPLTLNLVRSIHHTLMNGVRGHNSARGEFRRIQNWIGPPNCTLENATYVPPATSDMLDALYNWEKYLHEEDIDIMIQLAVVHAQFEIIHPFLDGNGRIGRILIPLFLYHKEVIHTPYFYMSDYLESNRRDYYRALKAITQDNDWKGWIRFFLVGVIEQAEKSTKQASETLGLYEKMKHEIVRVTNSQYSIPTLDYLFEHPIFSNQAFFSDSGIPRRTANRIIDQLLREQIINVIKQGSGRTPSLYKFHALLKIVNR</sequence>
<dbReference type="Pfam" id="PF13784">
    <property type="entry name" value="Fic_N"/>
    <property type="match status" value="1"/>
</dbReference>
<proteinExistence type="predicted"/>
<dbReference type="PROSITE" id="PS51459">
    <property type="entry name" value="FIDO"/>
    <property type="match status" value="1"/>
</dbReference>
<feature type="active site" evidence="2">
    <location>
        <position position="196"/>
    </location>
</feature>
<feature type="binding site" evidence="1">
    <location>
        <position position="196"/>
    </location>
    <ligand>
        <name>ATP</name>
        <dbReference type="ChEBI" id="CHEBI:30616"/>
    </ligand>
</feature>
<dbReference type="InterPro" id="IPR040198">
    <property type="entry name" value="Fido_containing"/>
</dbReference>
<keyword evidence="6" id="KW-1185">Reference proteome</keyword>
<dbReference type="RefSeq" id="WP_187467665.1">
    <property type="nucleotide sequence ID" value="NZ_JACSIT010000141.1"/>
</dbReference>
<protein>
    <submittedName>
        <fullName evidence="5">Fic family protein</fullName>
    </submittedName>
</protein>
<dbReference type="InterPro" id="IPR036597">
    <property type="entry name" value="Fido-like_dom_sf"/>
</dbReference>
<dbReference type="InterPro" id="IPR026287">
    <property type="entry name" value="SoFic-like"/>
</dbReference>
<dbReference type="PIRSF" id="PIRSF038925">
    <property type="entry name" value="AMP-prot_trans"/>
    <property type="match status" value="1"/>
</dbReference>
<dbReference type="InterPro" id="IPR003812">
    <property type="entry name" value="Fido"/>
</dbReference>
<dbReference type="EMBL" id="JACSIT010000141">
    <property type="protein sequence ID" value="MBC6995636.1"/>
    <property type="molecule type" value="Genomic_DNA"/>
</dbReference>
<dbReference type="GO" id="GO:0005524">
    <property type="term" value="F:ATP binding"/>
    <property type="evidence" value="ECO:0007669"/>
    <property type="project" value="UniProtKB-KW"/>
</dbReference>
<evidence type="ECO:0000259" key="4">
    <source>
        <dbReference type="PROSITE" id="PS51459"/>
    </source>
</evidence>
<evidence type="ECO:0000256" key="2">
    <source>
        <dbReference type="PIRSR" id="PIRSR640198-1"/>
    </source>
</evidence>
<dbReference type="Pfam" id="PF02661">
    <property type="entry name" value="Fic"/>
    <property type="match status" value="1"/>
</dbReference>
<organism evidence="5 6">
    <name type="scientific">Neolewinella lacunae</name>
    <dbReference type="NCBI Taxonomy" id="1517758"/>
    <lineage>
        <taxon>Bacteria</taxon>
        <taxon>Pseudomonadati</taxon>
        <taxon>Bacteroidota</taxon>
        <taxon>Saprospiria</taxon>
        <taxon>Saprospirales</taxon>
        <taxon>Lewinellaceae</taxon>
        <taxon>Neolewinella</taxon>
    </lineage>
</organism>
<evidence type="ECO:0000256" key="1">
    <source>
        <dbReference type="PIRSR" id="PIRSR038925-1"/>
    </source>
</evidence>
<feature type="binding site" evidence="1">
    <location>
        <position position="62"/>
    </location>
    <ligand>
        <name>ATP</name>
        <dbReference type="ChEBI" id="CHEBI:30616"/>
    </ligand>
</feature>
<feature type="binding site" evidence="3">
    <location>
        <begin position="238"/>
        <end position="239"/>
    </location>
    <ligand>
        <name>ATP</name>
        <dbReference type="ChEBI" id="CHEBI:30616"/>
    </ligand>
</feature>
<dbReference type="PANTHER" id="PTHR13504:SF38">
    <property type="entry name" value="FIDO DOMAIN-CONTAINING PROTEIN"/>
    <property type="match status" value="1"/>
</dbReference>
<feature type="binding site" evidence="1">
    <location>
        <position position="238"/>
    </location>
    <ligand>
        <name>ATP</name>
        <dbReference type="ChEBI" id="CHEBI:30616"/>
    </ligand>
</feature>
<gene>
    <name evidence="5" type="ORF">H9S92_15820</name>
</gene>
<dbReference type="InterPro" id="IPR025758">
    <property type="entry name" value="Fic/DOC_N"/>
</dbReference>
<keyword evidence="1" id="KW-0067">ATP-binding</keyword>
<feature type="binding site" evidence="1">
    <location>
        <begin position="201"/>
        <end position="207"/>
    </location>
    <ligand>
        <name>ATP</name>
        <dbReference type="ChEBI" id="CHEBI:30616"/>
    </ligand>
</feature>
<accession>A0A923T9J8</accession>
<feature type="domain" description="Fido" evidence="4">
    <location>
        <begin position="110"/>
        <end position="260"/>
    </location>
</feature>
<evidence type="ECO:0000313" key="5">
    <source>
        <dbReference type="EMBL" id="MBC6995636.1"/>
    </source>
</evidence>
<evidence type="ECO:0000256" key="3">
    <source>
        <dbReference type="PIRSR" id="PIRSR640198-2"/>
    </source>
</evidence>
<evidence type="ECO:0000313" key="6">
    <source>
        <dbReference type="Proteomes" id="UP000650081"/>
    </source>
</evidence>
<keyword evidence="1" id="KW-0547">Nucleotide-binding</keyword>
<dbReference type="PANTHER" id="PTHR13504">
    <property type="entry name" value="FIDO DOMAIN-CONTAINING PROTEIN DDB_G0283145"/>
    <property type="match status" value="1"/>
</dbReference>
<reference evidence="5" key="1">
    <citation type="submission" date="2020-08" db="EMBL/GenBank/DDBJ databases">
        <title>Lewinella bacteria from marine environments.</title>
        <authorList>
            <person name="Zhong Y."/>
        </authorList>
    </citation>
    <scope>NUCLEOTIDE SEQUENCE</scope>
    <source>
        <strain evidence="5">KCTC 42187</strain>
    </source>
</reference>
<feature type="binding site" evidence="3">
    <location>
        <begin position="200"/>
        <end position="207"/>
    </location>
    <ligand>
        <name>ATP</name>
        <dbReference type="ChEBI" id="CHEBI:30616"/>
    </ligand>
</feature>
<comment type="caution">
    <text evidence="5">The sequence shown here is derived from an EMBL/GenBank/DDBJ whole genome shotgun (WGS) entry which is preliminary data.</text>
</comment>
<dbReference type="Gene3D" id="1.10.3290.10">
    <property type="entry name" value="Fido-like domain"/>
    <property type="match status" value="1"/>
</dbReference>
<name>A0A923T9J8_9BACT</name>